<dbReference type="AlphaFoldDB" id="A0A5J4X6L8"/>
<name>A0A5J4X6L8_9EUKA</name>
<feature type="region of interest" description="Disordered" evidence="1">
    <location>
        <begin position="224"/>
        <end position="274"/>
    </location>
</feature>
<accession>A0A5J4X6L8</accession>
<dbReference type="Gene3D" id="3.40.50.300">
    <property type="entry name" value="P-loop containing nucleotide triphosphate hydrolases"/>
    <property type="match status" value="1"/>
</dbReference>
<evidence type="ECO:0000256" key="1">
    <source>
        <dbReference type="SAM" id="MobiDB-lite"/>
    </source>
</evidence>
<dbReference type="PANTHER" id="PTHR19248">
    <property type="entry name" value="ATP-BINDING TRANSPORT PROTEIN-RELATED"/>
    <property type="match status" value="1"/>
</dbReference>
<protein>
    <submittedName>
        <fullName evidence="3">Putative ATP-binding cassette sub-family E member 1</fullName>
    </submittedName>
</protein>
<dbReference type="GO" id="GO:0016887">
    <property type="term" value="F:ATP hydrolysis activity"/>
    <property type="evidence" value="ECO:0007669"/>
    <property type="project" value="InterPro"/>
</dbReference>
<feature type="compositionally biased region" description="Acidic residues" evidence="1">
    <location>
        <begin position="258"/>
        <end position="274"/>
    </location>
</feature>
<feature type="non-terminal residue" evidence="3">
    <location>
        <position position="1"/>
    </location>
</feature>
<gene>
    <name evidence="3" type="ORF">EZS28_002063</name>
</gene>
<feature type="compositionally biased region" description="Basic and acidic residues" evidence="1">
    <location>
        <begin position="224"/>
        <end position="236"/>
    </location>
</feature>
<dbReference type="GO" id="GO:0005524">
    <property type="term" value="F:ATP binding"/>
    <property type="evidence" value="ECO:0007669"/>
    <property type="project" value="UniProtKB-KW"/>
</dbReference>
<keyword evidence="3" id="KW-0067">ATP-binding</keyword>
<feature type="domain" description="ABC transporter" evidence="2">
    <location>
        <begin position="44"/>
        <end position="87"/>
    </location>
</feature>
<proteinExistence type="predicted"/>
<dbReference type="InterPro" id="IPR003439">
    <property type="entry name" value="ABC_transporter-like_ATP-bd"/>
</dbReference>
<dbReference type="SUPFAM" id="SSF52540">
    <property type="entry name" value="P-loop containing nucleoside triphosphate hydrolases"/>
    <property type="match status" value="1"/>
</dbReference>
<evidence type="ECO:0000313" key="3">
    <source>
        <dbReference type="EMBL" id="KAA6402406.1"/>
    </source>
</evidence>
<dbReference type="Proteomes" id="UP000324800">
    <property type="component" value="Unassembled WGS sequence"/>
</dbReference>
<evidence type="ECO:0000313" key="4">
    <source>
        <dbReference type="Proteomes" id="UP000324800"/>
    </source>
</evidence>
<dbReference type="Pfam" id="PF00005">
    <property type="entry name" value="ABC_tran"/>
    <property type="match status" value="1"/>
</dbReference>
<dbReference type="EMBL" id="SNRW01000240">
    <property type="protein sequence ID" value="KAA6402406.1"/>
    <property type="molecule type" value="Genomic_DNA"/>
</dbReference>
<reference evidence="3 4" key="1">
    <citation type="submission" date="2019-03" db="EMBL/GenBank/DDBJ databases">
        <title>Single cell metagenomics reveals metabolic interactions within the superorganism composed of flagellate Streblomastix strix and complex community of Bacteroidetes bacteria on its surface.</title>
        <authorList>
            <person name="Treitli S.C."/>
            <person name="Kolisko M."/>
            <person name="Husnik F."/>
            <person name="Keeling P."/>
            <person name="Hampl V."/>
        </authorList>
    </citation>
    <scope>NUCLEOTIDE SEQUENCE [LARGE SCALE GENOMIC DNA]</scope>
    <source>
        <strain evidence="3">ST1C</strain>
    </source>
</reference>
<keyword evidence="3" id="KW-0547">Nucleotide-binding</keyword>
<organism evidence="3 4">
    <name type="scientific">Streblomastix strix</name>
    <dbReference type="NCBI Taxonomy" id="222440"/>
    <lineage>
        <taxon>Eukaryota</taxon>
        <taxon>Metamonada</taxon>
        <taxon>Preaxostyla</taxon>
        <taxon>Oxymonadida</taxon>
        <taxon>Streblomastigidae</taxon>
        <taxon>Streblomastix</taxon>
    </lineage>
</organism>
<dbReference type="InterPro" id="IPR013283">
    <property type="entry name" value="RLI1"/>
</dbReference>
<feature type="compositionally biased region" description="Basic and acidic residues" evidence="1">
    <location>
        <begin position="247"/>
        <end position="257"/>
    </location>
</feature>
<sequence length="274" mass="31130">IINYTYPVLSAFGLIFQVNILCTEYKYRAIDKRFADPQFNTDVMKPMLIEQLMDKDIMHLSGGELQRVAIVMCLGKPADVYLIDEPSAYLDAEQRVVTARVIKRYIMHSKKTAFVVEHDFIMATYLADHVIVFEGTPSKQCIGRSPQTLLTGLNHFLSQLEITFRRDPTNFRPRINKYNSVKDREQKESGNYFFVGEIGEDEEGKKGSGIAAIGASSIAERKELTKKMKKEKRADEAAAAAQKKAKKEANLGSKKDLEDPEEYNEDEEADDEEN</sequence>
<comment type="caution">
    <text evidence="3">The sequence shown here is derived from an EMBL/GenBank/DDBJ whole genome shotgun (WGS) entry which is preliminary data.</text>
</comment>
<dbReference type="OrthoDB" id="6593433at2759"/>
<evidence type="ECO:0000259" key="2">
    <source>
        <dbReference type="Pfam" id="PF00005"/>
    </source>
</evidence>
<dbReference type="InterPro" id="IPR027417">
    <property type="entry name" value="P-loop_NTPase"/>
</dbReference>